<accession>A0AAW0U0F9</accession>
<comment type="caution">
    <text evidence="2">The sequence shown here is derived from an EMBL/GenBank/DDBJ whole genome shotgun (WGS) entry which is preliminary data.</text>
</comment>
<evidence type="ECO:0000313" key="3">
    <source>
        <dbReference type="Proteomes" id="UP001487740"/>
    </source>
</evidence>
<reference evidence="2 3" key="1">
    <citation type="submission" date="2023-03" db="EMBL/GenBank/DDBJ databases">
        <title>High-quality genome of Scylla paramamosain provides insights in environmental adaptation.</title>
        <authorList>
            <person name="Zhang L."/>
        </authorList>
    </citation>
    <scope>NUCLEOTIDE SEQUENCE [LARGE SCALE GENOMIC DNA]</scope>
    <source>
        <strain evidence="2">LZ_2023a</strain>
        <tissue evidence="2">Muscle</tissue>
    </source>
</reference>
<organism evidence="2 3">
    <name type="scientific">Scylla paramamosain</name>
    <name type="common">Mud crab</name>
    <dbReference type="NCBI Taxonomy" id="85552"/>
    <lineage>
        <taxon>Eukaryota</taxon>
        <taxon>Metazoa</taxon>
        <taxon>Ecdysozoa</taxon>
        <taxon>Arthropoda</taxon>
        <taxon>Crustacea</taxon>
        <taxon>Multicrustacea</taxon>
        <taxon>Malacostraca</taxon>
        <taxon>Eumalacostraca</taxon>
        <taxon>Eucarida</taxon>
        <taxon>Decapoda</taxon>
        <taxon>Pleocyemata</taxon>
        <taxon>Brachyura</taxon>
        <taxon>Eubrachyura</taxon>
        <taxon>Portunoidea</taxon>
        <taxon>Portunidae</taxon>
        <taxon>Portuninae</taxon>
        <taxon>Scylla</taxon>
    </lineage>
</organism>
<proteinExistence type="predicted"/>
<gene>
    <name evidence="2" type="ORF">O3P69_006695</name>
</gene>
<feature type="compositionally biased region" description="Pro residues" evidence="1">
    <location>
        <begin position="220"/>
        <end position="230"/>
    </location>
</feature>
<feature type="region of interest" description="Disordered" evidence="1">
    <location>
        <begin position="220"/>
        <end position="239"/>
    </location>
</feature>
<dbReference type="AlphaFoldDB" id="A0AAW0U0F9"/>
<evidence type="ECO:0000313" key="2">
    <source>
        <dbReference type="EMBL" id="KAK8393529.1"/>
    </source>
</evidence>
<name>A0AAW0U0F9_SCYPA</name>
<sequence>MEGDTGEQLGKLLYTPPGAQLNSVCHSKLQPGPTAVAKPEGHARTQLGNTALDAQLNSVCHSKLQPGSTGVAGIIGLFRTFKLSNKLPSGVKPQLELIDDTVWINIDDSDYCSILITEAEPETTVTTSDAATDDDTAASYQTEDGDIPIRLVNVTPSQDLLAFPPFSDYGISVSNERTEFFLEPDNITFELSFFGGDHLYEEIVKVDYRYQTTHIFNRSLPPPLPPPLPQQPLSAEGDGWSSDELVSNQYWNLSNSDKLLLLKEYVKTRVEDEGERNILTIQLKHMRYHETVSDGEDNEDMLVQYENIAEWLYIRVSTQSLGLDSAPPDVVGARTITSLFPGEFKQEYNTFDCHKRVLKSTVWVIAWPASLWEEARALRSTSFFNNCTSAFHSLPVLPMRMYNEITCLCLGRSFLRLHSCVTLRPGLNWCHRYH</sequence>
<keyword evidence="3" id="KW-1185">Reference proteome</keyword>
<dbReference type="EMBL" id="JARAKH010000020">
    <property type="protein sequence ID" value="KAK8393529.1"/>
    <property type="molecule type" value="Genomic_DNA"/>
</dbReference>
<dbReference type="Proteomes" id="UP001487740">
    <property type="component" value="Unassembled WGS sequence"/>
</dbReference>
<protein>
    <submittedName>
        <fullName evidence="2">Uncharacterized protein</fullName>
    </submittedName>
</protein>
<evidence type="ECO:0000256" key="1">
    <source>
        <dbReference type="SAM" id="MobiDB-lite"/>
    </source>
</evidence>